<proteinExistence type="predicted"/>
<reference evidence="1" key="1">
    <citation type="journal article" date="2023" name="G3 (Bethesda)">
        <title>A reference genome for the long-term kleptoplast-retaining sea slug Elysia crispata morphotype clarki.</title>
        <authorList>
            <person name="Eastman K.E."/>
            <person name="Pendleton A.L."/>
            <person name="Shaikh M.A."/>
            <person name="Suttiyut T."/>
            <person name="Ogas R."/>
            <person name="Tomko P."/>
            <person name="Gavelis G."/>
            <person name="Widhalm J.R."/>
            <person name="Wisecaver J.H."/>
        </authorList>
    </citation>
    <scope>NUCLEOTIDE SEQUENCE</scope>
    <source>
        <strain evidence="1">ECLA1</strain>
    </source>
</reference>
<keyword evidence="2" id="KW-1185">Reference proteome</keyword>
<dbReference type="Proteomes" id="UP001283361">
    <property type="component" value="Unassembled WGS sequence"/>
</dbReference>
<dbReference type="AlphaFoldDB" id="A0AAE1E5M1"/>
<accession>A0AAE1E5M1</accession>
<comment type="caution">
    <text evidence="1">The sequence shown here is derived from an EMBL/GenBank/DDBJ whole genome shotgun (WGS) entry which is preliminary data.</text>
</comment>
<organism evidence="1 2">
    <name type="scientific">Elysia crispata</name>
    <name type="common">lettuce slug</name>
    <dbReference type="NCBI Taxonomy" id="231223"/>
    <lineage>
        <taxon>Eukaryota</taxon>
        <taxon>Metazoa</taxon>
        <taxon>Spiralia</taxon>
        <taxon>Lophotrochozoa</taxon>
        <taxon>Mollusca</taxon>
        <taxon>Gastropoda</taxon>
        <taxon>Heterobranchia</taxon>
        <taxon>Euthyneura</taxon>
        <taxon>Panpulmonata</taxon>
        <taxon>Sacoglossa</taxon>
        <taxon>Placobranchoidea</taxon>
        <taxon>Plakobranchidae</taxon>
        <taxon>Elysia</taxon>
    </lineage>
</organism>
<name>A0AAE1E5M1_9GAST</name>
<sequence>MRHKTQPNCKDVAERTDGARLATDYSTRQAPSFYISPGLETGYSPRQAPYFLPFTRTRDRLQYKTGSVFFAFHED</sequence>
<evidence type="ECO:0000313" key="1">
    <source>
        <dbReference type="EMBL" id="KAK3795284.1"/>
    </source>
</evidence>
<evidence type="ECO:0000313" key="2">
    <source>
        <dbReference type="Proteomes" id="UP001283361"/>
    </source>
</evidence>
<dbReference type="EMBL" id="JAWDGP010001076">
    <property type="protein sequence ID" value="KAK3795284.1"/>
    <property type="molecule type" value="Genomic_DNA"/>
</dbReference>
<protein>
    <submittedName>
        <fullName evidence="1">Uncharacterized protein</fullName>
    </submittedName>
</protein>
<gene>
    <name evidence="1" type="ORF">RRG08_055846</name>
</gene>